<reference evidence="7" key="1">
    <citation type="journal article" date="2012" name="PLoS Genet.">
        <title>The genomes of the fungal plant pathogens Cladosporium fulvum and Dothistroma septosporum reveal adaptation to different hosts and lifestyles but also signatures of common ancestry.</title>
        <authorList>
            <person name="de Wit P.J.G.M."/>
            <person name="van der Burgt A."/>
            <person name="Oekmen B."/>
            <person name="Stergiopoulos I."/>
            <person name="Abd-Elsalam K.A."/>
            <person name="Aerts A.L."/>
            <person name="Bahkali A.H."/>
            <person name="Beenen H.G."/>
            <person name="Chettri P."/>
            <person name="Cox M.P."/>
            <person name="Datema E."/>
            <person name="de Vries R.P."/>
            <person name="Dhillon B."/>
            <person name="Ganley A.R."/>
            <person name="Griffiths S.A."/>
            <person name="Guo Y."/>
            <person name="Hamelin R.C."/>
            <person name="Henrissat B."/>
            <person name="Kabir M.S."/>
            <person name="Jashni M.K."/>
            <person name="Kema G."/>
            <person name="Klaubauf S."/>
            <person name="Lapidus A."/>
            <person name="Levasseur A."/>
            <person name="Lindquist E."/>
            <person name="Mehrabi R."/>
            <person name="Ohm R.A."/>
            <person name="Owen T.J."/>
            <person name="Salamov A."/>
            <person name="Schwelm A."/>
            <person name="Schijlen E."/>
            <person name="Sun H."/>
            <person name="van den Burg H.A."/>
            <person name="van Ham R.C.H.J."/>
            <person name="Zhang S."/>
            <person name="Goodwin S.B."/>
            <person name="Grigoriev I.V."/>
            <person name="Collemare J."/>
            <person name="Bradshaw R.E."/>
        </authorList>
    </citation>
    <scope>NUCLEOTIDE SEQUENCE [LARGE SCALE GENOMIC DNA]</scope>
    <source>
        <strain evidence="7">NZE10 / CBS 128990</strain>
    </source>
</reference>
<dbReference type="STRING" id="675120.N1PDP5"/>
<evidence type="ECO:0000256" key="1">
    <source>
        <dbReference type="ARBA" id="ARBA00022723"/>
    </source>
</evidence>
<evidence type="ECO:0000256" key="5">
    <source>
        <dbReference type="ARBA" id="ARBA00023242"/>
    </source>
</evidence>
<gene>
    <name evidence="6" type="ORF">DOTSEDRAFT_74884</name>
</gene>
<dbReference type="GO" id="GO:0046872">
    <property type="term" value="F:metal ion binding"/>
    <property type="evidence" value="ECO:0007669"/>
    <property type="project" value="UniProtKB-KW"/>
</dbReference>
<organism evidence="6 7">
    <name type="scientific">Dothistroma septosporum (strain NZE10 / CBS 128990)</name>
    <name type="common">Red band needle blight fungus</name>
    <name type="synonym">Mycosphaerella pini</name>
    <dbReference type="NCBI Taxonomy" id="675120"/>
    <lineage>
        <taxon>Eukaryota</taxon>
        <taxon>Fungi</taxon>
        <taxon>Dikarya</taxon>
        <taxon>Ascomycota</taxon>
        <taxon>Pezizomycotina</taxon>
        <taxon>Dothideomycetes</taxon>
        <taxon>Dothideomycetidae</taxon>
        <taxon>Mycosphaerellales</taxon>
        <taxon>Mycosphaerellaceae</taxon>
        <taxon>Dothistroma</taxon>
    </lineage>
</organism>
<keyword evidence="7" id="KW-1185">Reference proteome</keyword>
<dbReference type="eggNOG" id="KOG1721">
    <property type="taxonomic scope" value="Eukaryota"/>
</dbReference>
<evidence type="ECO:0000256" key="4">
    <source>
        <dbReference type="ARBA" id="ARBA00023163"/>
    </source>
</evidence>
<keyword evidence="1" id="KW-0479">Metal-binding</keyword>
<dbReference type="PANTHER" id="PTHR47660:SF2">
    <property type="entry name" value="TRANSCRIPTION FACTOR WITH C2H2 AND ZN(2)-CYS(6) DNA BINDING DOMAIN (EUROFUNG)"/>
    <property type="match status" value="1"/>
</dbReference>
<dbReference type="PANTHER" id="PTHR47660">
    <property type="entry name" value="TRANSCRIPTION FACTOR WITH C2H2 AND ZN(2)-CYS(6) DNA BINDING DOMAIN (EUROFUNG)-RELATED-RELATED"/>
    <property type="match status" value="1"/>
</dbReference>
<evidence type="ECO:0000313" key="6">
    <source>
        <dbReference type="EMBL" id="EME40224.1"/>
    </source>
</evidence>
<keyword evidence="3" id="KW-0805">Transcription regulation</keyword>
<dbReference type="OrthoDB" id="40579at2759"/>
<keyword evidence="2" id="KW-0862">Zinc</keyword>
<accession>N1PDP5</accession>
<protein>
    <submittedName>
        <fullName evidence="6">Uncharacterized protein</fullName>
    </submittedName>
</protein>
<proteinExistence type="predicted"/>
<keyword evidence="4" id="KW-0804">Transcription</keyword>
<evidence type="ECO:0000313" key="7">
    <source>
        <dbReference type="Proteomes" id="UP000016933"/>
    </source>
</evidence>
<sequence length="228" mass="25191">MALHTICGVQQDYVKPQILFIIEFLIMSLHVSLDDIQSFSSKSGEDEARKVYPRVRAWTEDAESRRTVCHAGQVLRIAQTFEKTGLRDFYAVAAYQATLKLWVHGMVTSNAARRNGEKTPVVNRPAQTSAITFEAVSQASHILLDDEGDKASKSFKLLGHGVPGLRTPGLNHNTAQNRGFCSLHGSKGLMFLAQDILKRSFPESRNGLLPLVENLANLMNELGKLSGK</sequence>
<dbReference type="HOGENOM" id="CLU_1310196_0_0_1"/>
<keyword evidence="5" id="KW-0539">Nucleus</keyword>
<evidence type="ECO:0000256" key="2">
    <source>
        <dbReference type="ARBA" id="ARBA00022833"/>
    </source>
</evidence>
<dbReference type="EMBL" id="KB446544">
    <property type="protein sequence ID" value="EME40224.1"/>
    <property type="molecule type" value="Genomic_DNA"/>
</dbReference>
<dbReference type="Proteomes" id="UP000016933">
    <property type="component" value="Unassembled WGS sequence"/>
</dbReference>
<name>N1PDP5_DOTSN</name>
<evidence type="ECO:0000256" key="3">
    <source>
        <dbReference type="ARBA" id="ARBA00023015"/>
    </source>
</evidence>
<dbReference type="AlphaFoldDB" id="N1PDP5"/>
<reference evidence="6 7" key="2">
    <citation type="journal article" date="2012" name="PLoS Pathog.">
        <title>Diverse lifestyles and strategies of plant pathogenesis encoded in the genomes of eighteen Dothideomycetes fungi.</title>
        <authorList>
            <person name="Ohm R.A."/>
            <person name="Feau N."/>
            <person name="Henrissat B."/>
            <person name="Schoch C.L."/>
            <person name="Horwitz B.A."/>
            <person name="Barry K.W."/>
            <person name="Condon B.J."/>
            <person name="Copeland A.C."/>
            <person name="Dhillon B."/>
            <person name="Glaser F."/>
            <person name="Hesse C.N."/>
            <person name="Kosti I."/>
            <person name="LaButti K."/>
            <person name="Lindquist E.A."/>
            <person name="Lucas S."/>
            <person name="Salamov A.A."/>
            <person name="Bradshaw R.E."/>
            <person name="Ciuffetti L."/>
            <person name="Hamelin R.C."/>
            <person name="Kema G.H.J."/>
            <person name="Lawrence C."/>
            <person name="Scott J.A."/>
            <person name="Spatafora J.W."/>
            <person name="Turgeon B.G."/>
            <person name="de Wit P.J.G.M."/>
            <person name="Zhong S."/>
            <person name="Goodwin S.B."/>
            <person name="Grigoriev I.V."/>
        </authorList>
    </citation>
    <scope>NUCLEOTIDE SEQUENCE [LARGE SCALE GENOMIC DNA]</scope>
    <source>
        <strain evidence="7">NZE10 / CBS 128990</strain>
    </source>
</reference>